<dbReference type="GO" id="GO:0051536">
    <property type="term" value="F:iron-sulfur cluster binding"/>
    <property type="evidence" value="ECO:0007669"/>
    <property type="project" value="UniProtKB-KW"/>
</dbReference>
<evidence type="ECO:0000313" key="8">
    <source>
        <dbReference type="EMBL" id="MBV4535943.1"/>
    </source>
</evidence>
<organism evidence="7">
    <name type="scientific">Pseudomonas urmiensis</name>
    <dbReference type="NCBI Taxonomy" id="2745493"/>
    <lineage>
        <taxon>Bacteria</taxon>
        <taxon>Pseudomonadati</taxon>
        <taxon>Pseudomonadota</taxon>
        <taxon>Gammaproteobacteria</taxon>
        <taxon>Pseudomonadales</taxon>
        <taxon>Pseudomonadaceae</taxon>
        <taxon>Pseudomonas</taxon>
    </lineage>
</organism>
<reference evidence="7" key="2">
    <citation type="submission" date="2020-07" db="EMBL/GenBank/DDBJ databases">
        <authorList>
            <person name="Lood C."/>
            <person name="Girard L."/>
        </authorList>
    </citation>
    <scope>NUCLEOTIDE SEQUENCE</scope>
    <source>
        <strain evidence="7">SWRI10</strain>
    </source>
</reference>
<protein>
    <submittedName>
        <fullName evidence="7">Radical SAM protein</fullName>
    </submittedName>
</protein>
<evidence type="ECO:0000256" key="3">
    <source>
        <dbReference type="ARBA" id="ARBA00022723"/>
    </source>
</evidence>
<name>A0A923FWT5_9PSED</name>
<gene>
    <name evidence="8" type="ORF">HU737_008140</name>
    <name evidence="7" type="ORF">HU737_03915</name>
</gene>
<dbReference type="InterPro" id="IPR051198">
    <property type="entry name" value="BchE-like"/>
</dbReference>
<evidence type="ECO:0000259" key="6">
    <source>
        <dbReference type="PROSITE" id="PS51918"/>
    </source>
</evidence>
<dbReference type="PANTHER" id="PTHR43409:SF16">
    <property type="entry name" value="SLR0320 PROTEIN"/>
    <property type="match status" value="1"/>
</dbReference>
<evidence type="ECO:0000256" key="4">
    <source>
        <dbReference type="ARBA" id="ARBA00023004"/>
    </source>
</evidence>
<dbReference type="InterPro" id="IPR006638">
    <property type="entry name" value="Elp3/MiaA/NifB-like_rSAM"/>
</dbReference>
<dbReference type="SFLD" id="SFLDS00029">
    <property type="entry name" value="Radical_SAM"/>
    <property type="match status" value="1"/>
</dbReference>
<dbReference type="EMBL" id="JABWRE020000001">
    <property type="protein sequence ID" value="MBV4535943.1"/>
    <property type="molecule type" value="Genomic_DNA"/>
</dbReference>
<dbReference type="PANTHER" id="PTHR43409">
    <property type="entry name" value="ANAEROBIC MAGNESIUM-PROTOPORPHYRIN IX MONOMETHYL ESTER CYCLASE-RELATED"/>
    <property type="match status" value="1"/>
</dbReference>
<evidence type="ECO:0000313" key="7">
    <source>
        <dbReference type="EMBL" id="MBC3439816.1"/>
    </source>
</evidence>
<dbReference type="GO" id="GO:0003824">
    <property type="term" value="F:catalytic activity"/>
    <property type="evidence" value="ECO:0007669"/>
    <property type="project" value="InterPro"/>
</dbReference>
<dbReference type="Gene3D" id="3.80.30.20">
    <property type="entry name" value="tm_1862 like domain"/>
    <property type="match status" value="1"/>
</dbReference>
<reference evidence="7" key="1">
    <citation type="journal article" date="2020" name="Microorganisms">
        <title>Reliable Identification of Environmental Pseudomonas Isolates Using the rpoD Gene.</title>
        <authorList>
            <consortium name="The Broad Institute Genome Sequencing Platform"/>
            <person name="Girard L."/>
            <person name="Lood C."/>
            <person name="Rokni-Zadeh H."/>
            <person name="van Noort V."/>
            <person name="Lavigne R."/>
            <person name="De Mot R."/>
        </authorList>
    </citation>
    <scope>NUCLEOTIDE SEQUENCE</scope>
    <source>
        <strain evidence="7">SWRI10</strain>
    </source>
</reference>
<reference evidence="8" key="3">
    <citation type="submission" date="2021-06" db="EMBL/GenBank/DDBJ databases">
        <title>Updating the genus Pseudomonas: Description of 43 new species and partition of the Pseudomonas putida group.</title>
        <authorList>
            <person name="Girard L."/>
            <person name="Lood C."/>
            <person name="Vandamme P."/>
            <person name="Rokni-Zadeh H."/>
            <person name="Van Noort V."/>
            <person name="Hofte M."/>
            <person name="Lavigne R."/>
            <person name="De Mot R."/>
        </authorList>
    </citation>
    <scope>NUCLEOTIDE SEQUENCE</scope>
    <source>
        <strain evidence="8">SWRI10</strain>
    </source>
</reference>
<sequence length="473" mass="52422">MSPTIFGGADGARLIARQGRQRSVLFVSAGLLQPKKRDHSLARRQLYLNYGALGLATLCEVNGLDTLMVHGEHEHPSALVQRLHQQGRISADTQVLLSIPSFYALEWSRLFCEAVKRADRGARIVVGGRWVTGPDKAWLQGVLPHADLIVQGVGEQLLPGLLDFQGQWQAPADCGLNHRLVEGFARYQPSIETSRGCGRGCAFCEERAIPLEDLKAPTLIVKELQRIIADYGDQTVRPYFQSSYLVPKRRWAEQLADQVQRAGIDVAWRCESRVDSVKPNAVAALAAAGMKVIDLGLESASLQQLRHMNKAPEPRRYLDAASELLETCASHGIWVKLNVLLYAGETARTLDETRRWLDAHAQYFKGLSVGPVVVYGPNSHCADFLQELRLLGASPVDPASAQAGGVTQMHLSAELSSEQAELESLALSRRYMTQSDYFDLKCFSYYPRDYSHAQFERDVAACDVSRLPFRLPA</sequence>
<dbReference type="SMART" id="SM00729">
    <property type="entry name" value="Elp3"/>
    <property type="match status" value="1"/>
</dbReference>
<keyword evidence="5" id="KW-0411">Iron-sulfur</keyword>
<dbReference type="InterPro" id="IPR023404">
    <property type="entry name" value="rSAM_horseshoe"/>
</dbReference>
<evidence type="ECO:0000256" key="1">
    <source>
        <dbReference type="ARBA" id="ARBA00001966"/>
    </source>
</evidence>
<dbReference type="AlphaFoldDB" id="A0A923FWT5"/>
<evidence type="ECO:0000256" key="2">
    <source>
        <dbReference type="ARBA" id="ARBA00022691"/>
    </source>
</evidence>
<evidence type="ECO:0000256" key="5">
    <source>
        <dbReference type="ARBA" id="ARBA00023014"/>
    </source>
</evidence>
<accession>A0A923FWT5</accession>
<feature type="domain" description="Radical SAM core" evidence="6">
    <location>
        <begin position="183"/>
        <end position="414"/>
    </location>
</feature>
<dbReference type="EMBL" id="JABWRE010000002">
    <property type="protein sequence ID" value="MBC3439816.1"/>
    <property type="molecule type" value="Genomic_DNA"/>
</dbReference>
<dbReference type="PROSITE" id="PS51918">
    <property type="entry name" value="RADICAL_SAM"/>
    <property type="match status" value="1"/>
</dbReference>
<dbReference type="GO" id="GO:0005829">
    <property type="term" value="C:cytosol"/>
    <property type="evidence" value="ECO:0007669"/>
    <property type="project" value="TreeGrafter"/>
</dbReference>
<proteinExistence type="predicted"/>
<dbReference type="RefSeq" id="WP_186553391.1">
    <property type="nucleotide sequence ID" value="NZ_JABWRE020000001.1"/>
</dbReference>
<dbReference type="Proteomes" id="UP000599879">
    <property type="component" value="Unassembled WGS sequence"/>
</dbReference>
<dbReference type="SFLD" id="SFLDG01082">
    <property type="entry name" value="B12-binding_domain_containing"/>
    <property type="match status" value="1"/>
</dbReference>
<dbReference type="InterPro" id="IPR007197">
    <property type="entry name" value="rSAM"/>
</dbReference>
<comment type="caution">
    <text evidence="7">The sequence shown here is derived from an EMBL/GenBank/DDBJ whole genome shotgun (WGS) entry which is preliminary data.</text>
</comment>
<comment type="cofactor">
    <cofactor evidence="1">
        <name>[4Fe-4S] cluster</name>
        <dbReference type="ChEBI" id="CHEBI:49883"/>
    </cofactor>
</comment>
<keyword evidence="4" id="KW-0408">Iron</keyword>
<dbReference type="SUPFAM" id="SSF102114">
    <property type="entry name" value="Radical SAM enzymes"/>
    <property type="match status" value="1"/>
</dbReference>
<dbReference type="InterPro" id="IPR058240">
    <property type="entry name" value="rSAM_sf"/>
</dbReference>
<dbReference type="GO" id="GO:0046872">
    <property type="term" value="F:metal ion binding"/>
    <property type="evidence" value="ECO:0007669"/>
    <property type="project" value="UniProtKB-KW"/>
</dbReference>
<keyword evidence="2" id="KW-0949">S-adenosyl-L-methionine</keyword>
<dbReference type="Pfam" id="PF04055">
    <property type="entry name" value="Radical_SAM"/>
    <property type="match status" value="1"/>
</dbReference>
<keyword evidence="3" id="KW-0479">Metal-binding</keyword>